<protein>
    <recommendedName>
        <fullName evidence="4">DUF2569 domain-containing protein</fullName>
    </recommendedName>
</protein>
<evidence type="ECO:0008006" key="4">
    <source>
        <dbReference type="Google" id="ProtNLM"/>
    </source>
</evidence>
<evidence type="ECO:0000256" key="1">
    <source>
        <dbReference type="SAM" id="Phobius"/>
    </source>
</evidence>
<organism evidence="2 3">
    <name type="scientific">Mesorhizobium shangrilense</name>
    <dbReference type="NCBI Taxonomy" id="460060"/>
    <lineage>
        <taxon>Bacteria</taxon>
        <taxon>Pseudomonadati</taxon>
        <taxon>Pseudomonadota</taxon>
        <taxon>Alphaproteobacteria</taxon>
        <taxon>Hyphomicrobiales</taxon>
        <taxon>Phyllobacteriaceae</taxon>
        <taxon>Mesorhizobium</taxon>
    </lineage>
</organism>
<keyword evidence="3" id="KW-1185">Reference proteome</keyword>
<feature type="transmembrane region" description="Helical" evidence="1">
    <location>
        <begin position="119"/>
        <end position="141"/>
    </location>
</feature>
<keyword evidence="1" id="KW-0472">Membrane</keyword>
<name>A0ABV2DJT5_9HYPH</name>
<gene>
    <name evidence="2" type="ORF">ABVQ20_25370</name>
</gene>
<reference evidence="2 3" key="1">
    <citation type="submission" date="2024-06" db="EMBL/GenBank/DDBJ databases">
        <authorList>
            <person name="Kim D.-U."/>
        </authorList>
    </citation>
    <scope>NUCLEOTIDE SEQUENCE [LARGE SCALE GENOMIC DNA]</scope>
    <source>
        <strain evidence="2 3">KACC15460</strain>
    </source>
</reference>
<dbReference type="EMBL" id="JBEWSZ010000002">
    <property type="protein sequence ID" value="MET2830316.1"/>
    <property type="molecule type" value="Genomic_DNA"/>
</dbReference>
<sequence length="239" mass="25553">MTSTNQQPARPPDNGLPPDSGLSYVPPGWVVFVMAWSVYGLVSFWPMIGAYDVPDNVFYLIYSGLIANIVTILWGLYLLGLAFGRSARFPRHFTIWQVVTILWLLARQAYVLVTPNFAFYAKGLVITAIEIAVGLLCIYLLRRGSGAELVYSSPETERPSVLLSVVAAILGIILGAAIGAVAGFAAGSLIADATSMSCFEGGCGYFALFIGLGGLVIGAIAGGVFAVWRVNRRKKRPAA</sequence>
<comment type="caution">
    <text evidence="2">The sequence shown here is derived from an EMBL/GenBank/DDBJ whole genome shotgun (WGS) entry which is preliminary data.</text>
</comment>
<feature type="transmembrane region" description="Helical" evidence="1">
    <location>
        <begin position="205"/>
        <end position="228"/>
    </location>
</feature>
<keyword evidence="1" id="KW-0812">Transmembrane</keyword>
<accession>A0ABV2DJT5</accession>
<evidence type="ECO:0000313" key="3">
    <source>
        <dbReference type="Proteomes" id="UP001548832"/>
    </source>
</evidence>
<feature type="transmembrane region" description="Helical" evidence="1">
    <location>
        <begin position="29"/>
        <end position="48"/>
    </location>
</feature>
<feature type="transmembrane region" description="Helical" evidence="1">
    <location>
        <begin position="60"/>
        <end position="83"/>
    </location>
</feature>
<feature type="transmembrane region" description="Helical" evidence="1">
    <location>
        <begin position="95"/>
        <end position="113"/>
    </location>
</feature>
<keyword evidence="1" id="KW-1133">Transmembrane helix</keyword>
<feature type="transmembrane region" description="Helical" evidence="1">
    <location>
        <begin position="161"/>
        <end position="185"/>
    </location>
</feature>
<dbReference type="RefSeq" id="WP_354462406.1">
    <property type="nucleotide sequence ID" value="NZ_JBEWSZ010000002.1"/>
</dbReference>
<evidence type="ECO:0000313" key="2">
    <source>
        <dbReference type="EMBL" id="MET2830316.1"/>
    </source>
</evidence>
<dbReference type="Proteomes" id="UP001548832">
    <property type="component" value="Unassembled WGS sequence"/>
</dbReference>
<proteinExistence type="predicted"/>